<organism evidence="4">
    <name type="scientific">Thermorudis peleae</name>
    <dbReference type="NCBI Taxonomy" id="1382356"/>
    <lineage>
        <taxon>Bacteria</taxon>
        <taxon>Pseudomonadati</taxon>
        <taxon>Thermomicrobiota</taxon>
        <taxon>Thermomicrobia</taxon>
        <taxon>Thermomicrobia incertae sedis</taxon>
        <taxon>Thermorudis</taxon>
    </lineage>
</organism>
<dbReference type="InterPro" id="IPR051158">
    <property type="entry name" value="Metallophosphoesterase_sf"/>
</dbReference>
<feature type="domain" description="Calcineurin-like phosphoesterase" evidence="3">
    <location>
        <begin position="86"/>
        <end position="249"/>
    </location>
</feature>
<dbReference type="EMBL" id="DSIY01000156">
    <property type="protein sequence ID" value="HEG91056.1"/>
    <property type="molecule type" value="Genomic_DNA"/>
</dbReference>
<protein>
    <recommendedName>
        <fullName evidence="3">Calcineurin-like phosphoesterase domain-containing protein</fullName>
    </recommendedName>
</protein>
<dbReference type="GO" id="GO:0016020">
    <property type="term" value="C:membrane"/>
    <property type="evidence" value="ECO:0007669"/>
    <property type="project" value="GOC"/>
</dbReference>
<keyword evidence="2" id="KW-0378">Hydrolase</keyword>
<accession>A0A831TFP9</accession>
<comment type="caution">
    <text evidence="4">The sequence shown here is derived from an EMBL/GenBank/DDBJ whole genome shotgun (WGS) entry which is preliminary data.</text>
</comment>
<dbReference type="GO" id="GO:0009245">
    <property type="term" value="P:lipid A biosynthetic process"/>
    <property type="evidence" value="ECO:0007669"/>
    <property type="project" value="TreeGrafter"/>
</dbReference>
<dbReference type="GO" id="GO:0008758">
    <property type="term" value="F:UDP-2,3-diacylglucosamine hydrolase activity"/>
    <property type="evidence" value="ECO:0007669"/>
    <property type="project" value="TreeGrafter"/>
</dbReference>
<dbReference type="Gene3D" id="3.60.21.10">
    <property type="match status" value="1"/>
</dbReference>
<dbReference type="InterPro" id="IPR029052">
    <property type="entry name" value="Metallo-depent_PP-like"/>
</dbReference>
<dbReference type="AlphaFoldDB" id="A0A831TFP9"/>
<dbReference type="Pfam" id="PF00149">
    <property type="entry name" value="Metallophos"/>
    <property type="match status" value="1"/>
</dbReference>
<sequence length="345" mass="38417">MPLPGQVYDRTAVRHRPARLEHPQSERASVLSVTRIGRNATVALAGAATLGALLAGYSWRIEPRRLRRTILRVTLPTLTPQLAGARLAFLTDFHLGGPGPSERLTREAIRAARDWRTELVLLGGDYFDQGIFRPTTAFDDLRELPAVYGVLGNHDYRQSEAAAERIVRFLEERGVVMLRNQAVDLDLRGGTIRLIGLDDPYTGRATLHPWLRHSPSATVPTLALAHAPLIVDRLPSGIANLMLSGHTHGGQICLSPWSRLTPLDAAWYLDLSRGRTPSRQQRGFHWERGTLLYVSSGIGMTTLPLRFLAPPEVVLIELAAEPADPTRPCDHPMRYVRRLAYLIER</sequence>
<keyword evidence="1" id="KW-0479">Metal-binding</keyword>
<evidence type="ECO:0000259" key="3">
    <source>
        <dbReference type="Pfam" id="PF00149"/>
    </source>
</evidence>
<dbReference type="SUPFAM" id="SSF56300">
    <property type="entry name" value="Metallo-dependent phosphatases"/>
    <property type="match status" value="1"/>
</dbReference>
<dbReference type="GO" id="GO:0046872">
    <property type="term" value="F:metal ion binding"/>
    <property type="evidence" value="ECO:0007669"/>
    <property type="project" value="UniProtKB-KW"/>
</dbReference>
<dbReference type="InterPro" id="IPR004843">
    <property type="entry name" value="Calcineurin-like_PHP"/>
</dbReference>
<dbReference type="PANTHER" id="PTHR31302">
    <property type="entry name" value="TRANSMEMBRANE PROTEIN WITH METALLOPHOSPHOESTERASE DOMAIN-RELATED"/>
    <property type="match status" value="1"/>
</dbReference>
<proteinExistence type="predicted"/>
<reference evidence="4" key="1">
    <citation type="journal article" date="2020" name="mSystems">
        <title>Genome- and Community-Level Interaction Insights into Carbon Utilization and Element Cycling Functions of Hydrothermarchaeota in Hydrothermal Sediment.</title>
        <authorList>
            <person name="Zhou Z."/>
            <person name="Liu Y."/>
            <person name="Xu W."/>
            <person name="Pan J."/>
            <person name="Luo Z.H."/>
            <person name="Li M."/>
        </authorList>
    </citation>
    <scope>NUCLEOTIDE SEQUENCE [LARGE SCALE GENOMIC DNA]</scope>
    <source>
        <strain evidence="4">SpSt-210</strain>
    </source>
</reference>
<evidence type="ECO:0000313" key="4">
    <source>
        <dbReference type="EMBL" id="HEG91056.1"/>
    </source>
</evidence>
<name>A0A831TFP9_9BACT</name>
<evidence type="ECO:0000256" key="2">
    <source>
        <dbReference type="ARBA" id="ARBA00022801"/>
    </source>
</evidence>
<gene>
    <name evidence="4" type="ORF">ENP34_06405</name>
</gene>
<dbReference type="PANTHER" id="PTHR31302:SF31">
    <property type="entry name" value="PHOSPHODIESTERASE YAEI"/>
    <property type="match status" value="1"/>
</dbReference>
<evidence type="ECO:0000256" key="1">
    <source>
        <dbReference type="ARBA" id="ARBA00022723"/>
    </source>
</evidence>